<reference evidence="1 2" key="1">
    <citation type="submission" date="2018-01" db="EMBL/GenBank/DDBJ databases">
        <title>Denitrification phenotypes of diverse strains of Pseudomonas stutzeri.</title>
        <authorList>
            <person name="Milligan D.A."/>
            <person name="Bergaust L."/>
            <person name="Bakken L.R."/>
            <person name="Frostegard A."/>
        </authorList>
    </citation>
    <scope>NUCLEOTIDE SEQUENCE [LARGE SCALE GENOMIC DNA]</scope>
    <source>
        <strain evidence="1 2">DSM 50238</strain>
    </source>
</reference>
<dbReference type="InterPro" id="IPR010260">
    <property type="entry name" value="AlpA"/>
</dbReference>
<dbReference type="RefSeq" id="WP_008567609.1">
    <property type="nucleotide sequence ID" value="NZ_CP065721.1"/>
</dbReference>
<proteinExistence type="predicted"/>
<dbReference type="EMBL" id="POUK01000004">
    <property type="protein sequence ID" value="PNF76132.1"/>
    <property type="molecule type" value="Genomic_DNA"/>
</dbReference>
<protein>
    <submittedName>
        <fullName evidence="1">AlpA family phage regulatory protein</fullName>
    </submittedName>
</protein>
<keyword evidence="2" id="KW-1185">Reference proteome</keyword>
<dbReference type="Proteomes" id="UP000235881">
    <property type="component" value="Unassembled WGS sequence"/>
</dbReference>
<sequence length="65" mass="7800">MSQKQLDRLIKIEEVISQVGMGRTKIYGMLQFEEFPEPIKLGRYSRWSQLEIQEWIEEQKGKRAD</sequence>
<dbReference type="Gene3D" id="1.10.238.160">
    <property type="match status" value="1"/>
</dbReference>
<name>A0A8E2QCP8_9GAMM</name>
<comment type="caution">
    <text evidence="1">The sequence shown here is derived from an EMBL/GenBank/DDBJ whole genome shotgun (WGS) entry which is preliminary data.</text>
</comment>
<organism evidence="1 2">
    <name type="scientific">Stutzerimonas degradans</name>
    <dbReference type="NCBI Taxonomy" id="2968968"/>
    <lineage>
        <taxon>Bacteria</taxon>
        <taxon>Pseudomonadati</taxon>
        <taxon>Pseudomonadota</taxon>
        <taxon>Gammaproteobacteria</taxon>
        <taxon>Pseudomonadales</taxon>
        <taxon>Pseudomonadaceae</taxon>
        <taxon>Stutzerimonas</taxon>
    </lineage>
</organism>
<evidence type="ECO:0000313" key="2">
    <source>
        <dbReference type="Proteomes" id="UP000235881"/>
    </source>
</evidence>
<evidence type="ECO:0000313" key="1">
    <source>
        <dbReference type="EMBL" id="PNF76132.1"/>
    </source>
</evidence>
<accession>A0A8E2QCP8</accession>
<gene>
    <name evidence="1" type="ORF">CXK95_12020</name>
</gene>
<dbReference type="Pfam" id="PF05930">
    <property type="entry name" value="Phage_AlpA"/>
    <property type="match status" value="1"/>
</dbReference>
<dbReference type="AlphaFoldDB" id="A0A8E2QCP8"/>